<protein>
    <submittedName>
        <fullName evidence="2">Uncharacterized protein</fullName>
    </submittedName>
</protein>
<keyword evidence="1" id="KW-1185">Reference proteome</keyword>
<dbReference type="GO" id="GO:0009411">
    <property type="term" value="P:response to UV"/>
    <property type="evidence" value="ECO:0007669"/>
    <property type="project" value="InterPro"/>
</dbReference>
<dbReference type="GO" id="GO:0005694">
    <property type="term" value="C:chromosome"/>
    <property type="evidence" value="ECO:0007669"/>
    <property type="project" value="TreeGrafter"/>
</dbReference>
<accession>A0A915KGT3</accession>
<evidence type="ECO:0000313" key="1">
    <source>
        <dbReference type="Proteomes" id="UP000887565"/>
    </source>
</evidence>
<dbReference type="GO" id="GO:0000993">
    <property type="term" value="F:RNA polymerase II complex binding"/>
    <property type="evidence" value="ECO:0007669"/>
    <property type="project" value="TreeGrafter"/>
</dbReference>
<dbReference type="GO" id="GO:0006283">
    <property type="term" value="P:transcription-coupled nucleotide-excision repair"/>
    <property type="evidence" value="ECO:0007669"/>
    <property type="project" value="TreeGrafter"/>
</dbReference>
<dbReference type="WBParaSite" id="nRc.2.0.1.t37595-RA">
    <property type="protein sequence ID" value="nRc.2.0.1.t37595-RA"/>
    <property type="gene ID" value="nRc.2.0.1.g37595"/>
</dbReference>
<dbReference type="InterPro" id="IPR018610">
    <property type="entry name" value="UVSSA"/>
</dbReference>
<sequence length="462" mass="53696">MSRSSPSITLHKLFDNFVRSRNNEKRKEKCLDELISRIDSLEDDDEGQHKCKLLCRMMIDKICSSDSIDARLEALKLADFLFVKYANFREHFIKHLHTIIARTIDPDNTIPPGRGPQNLSREFRNISLRTILKWHGMFGSYYPKLKLALGFLEQCKSIDLERLQVLTSIEQIRMNAERNHQNLITTKILELYQANYPDMENSMKIVENGSNLIFPNVLNADINKTTSIVKEINFSPEDQPTCSKNLNIELNFRTVVEKSSDNQDLLAAVNENYTILKRKFIHKLDFWLQYMKRYNIDSSNEIFAKISTFRHKIASIIEKYDELKIVDKNLSSGDESDQDFISVDERKVLEMESDDLLLNKLNDIDNSHKKSIETKTDGSESSCIRKSDVSSSFDKVRDWKDIAFEDKTIVERIKEEKGIDLTDDGKRKMIKKAVKSGTCKSRIMKKMKVKINPVMISRLKKF</sequence>
<evidence type="ECO:0000313" key="2">
    <source>
        <dbReference type="WBParaSite" id="nRc.2.0.1.t37595-RA"/>
    </source>
</evidence>
<dbReference type="PANTHER" id="PTHR28670">
    <property type="entry name" value="UV-STIMULATED SCAFFOLD PROTEIN A"/>
    <property type="match status" value="1"/>
</dbReference>
<dbReference type="InterPro" id="IPR049408">
    <property type="entry name" value="UVSSA_N_a-solenoid_rpt"/>
</dbReference>
<dbReference type="Pfam" id="PF20867">
    <property type="entry name" value="UVSSA_N"/>
    <property type="match status" value="1"/>
</dbReference>
<reference evidence="2" key="1">
    <citation type="submission" date="2022-11" db="UniProtKB">
        <authorList>
            <consortium name="WormBaseParasite"/>
        </authorList>
    </citation>
    <scope>IDENTIFICATION</scope>
</reference>
<proteinExistence type="predicted"/>
<name>A0A915KGT3_ROMCU</name>
<dbReference type="AlphaFoldDB" id="A0A915KGT3"/>
<organism evidence="1 2">
    <name type="scientific">Romanomermis culicivorax</name>
    <name type="common">Nematode worm</name>
    <dbReference type="NCBI Taxonomy" id="13658"/>
    <lineage>
        <taxon>Eukaryota</taxon>
        <taxon>Metazoa</taxon>
        <taxon>Ecdysozoa</taxon>
        <taxon>Nematoda</taxon>
        <taxon>Enoplea</taxon>
        <taxon>Dorylaimia</taxon>
        <taxon>Mermithida</taxon>
        <taxon>Mermithoidea</taxon>
        <taxon>Mermithidae</taxon>
        <taxon>Romanomermis</taxon>
    </lineage>
</organism>
<dbReference type="PANTHER" id="PTHR28670:SF1">
    <property type="entry name" value="UV-STIMULATED SCAFFOLD PROTEIN A"/>
    <property type="match status" value="1"/>
</dbReference>
<dbReference type="Proteomes" id="UP000887565">
    <property type="component" value="Unplaced"/>
</dbReference>